<evidence type="ECO:0000259" key="1">
    <source>
        <dbReference type="PROSITE" id="PS51186"/>
    </source>
</evidence>
<evidence type="ECO:0000313" key="2">
    <source>
        <dbReference type="EMBL" id="GAA4861044.1"/>
    </source>
</evidence>
<proteinExistence type="predicted"/>
<dbReference type="InterPro" id="IPR000182">
    <property type="entry name" value="GNAT_dom"/>
</dbReference>
<dbReference type="Proteomes" id="UP001501752">
    <property type="component" value="Unassembled WGS sequence"/>
</dbReference>
<dbReference type="Gene3D" id="3.40.630.30">
    <property type="match status" value="1"/>
</dbReference>
<gene>
    <name evidence="2" type="ORF">GCM10023235_43930</name>
</gene>
<evidence type="ECO:0000313" key="3">
    <source>
        <dbReference type="Proteomes" id="UP001501752"/>
    </source>
</evidence>
<protein>
    <recommendedName>
        <fullName evidence="1">N-acetyltransferase domain-containing protein</fullName>
    </recommendedName>
</protein>
<sequence>MKIRTGGPDSADDVLALLDAAVRWLAARGRTGQWGEQPWSTRPGAAERIRGYARDHLLRIAEDEHGRTVGACVLTTDAPDGIPPADGPELYVRWLVTDRGHRGLGAVLVADALDRARERGRRLLRVDCYAGDDGALVAQYERLGFTRTISFTEDRPAGPWPCQVLELPL</sequence>
<dbReference type="Pfam" id="PF00583">
    <property type="entry name" value="Acetyltransf_1"/>
    <property type="match status" value="1"/>
</dbReference>
<dbReference type="SUPFAM" id="SSF55729">
    <property type="entry name" value="Acyl-CoA N-acyltransferases (Nat)"/>
    <property type="match status" value="1"/>
</dbReference>
<name>A0ABP9DXF9_9ACTN</name>
<feature type="domain" description="N-acetyltransferase" evidence="1">
    <location>
        <begin position="1"/>
        <end position="169"/>
    </location>
</feature>
<comment type="caution">
    <text evidence="2">The sequence shown here is derived from an EMBL/GenBank/DDBJ whole genome shotgun (WGS) entry which is preliminary data.</text>
</comment>
<dbReference type="CDD" id="cd04301">
    <property type="entry name" value="NAT_SF"/>
    <property type="match status" value="1"/>
</dbReference>
<organism evidence="2 3">
    <name type="scientific">Kitasatospora terrestris</name>
    <dbReference type="NCBI Taxonomy" id="258051"/>
    <lineage>
        <taxon>Bacteria</taxon>
        <taxon>Bacillati</taxon>
        <taxon>Actinomycetota</taxon>
        <taxon>Actinomycetes</taxon>
        <taxon>Kitasatosporales</taxon>
        <taxon>Streptomycetaceae</taxon>
        <taxon>Kitasatospora</taxon>
    </lineage>
</organism>
<dbReference type="RefSeq" id="WP_345698565.1">
    <property type="nucleotide sequence ID" value="NZ_BAABIS010000001.1"/>
</dbReference>
<dbReference type="InterPro" id="IPR016181">
    <property type="entry name" value="Acyl_CoA_acyltransferase"/>
</dbReference>
<reference evidence="3" key="1">
    <citation type="journal article" date="2019" name="Int. J. Syst. Evol. Microbiol.">
        <title>The Global Catalogue of Microorganisms (GCM) 10K type strain sequencing project: providing services to taxonomists for standard genome sequencing and annotation.</title>
        <authorList>
            <consortium name="The Broad Institute Genomics Platform"/>
            <consortium name="The Broad Institute Genome Sequencing Center for Infectious Disease"/>
            <person name="Wu L."/>
            <person name="Ma J."/>
        </authorList>
    </citation>
    <scope>NUCLEOTIDE SEQUENCE [LARGE SCALE GENOMIC DNA]</scope>
    <source>
        <strain evidence="3">JCM 13006</strain>
    </source>
</reference>
<keyword evidence="3" id="KW-1185">Reference proteome</keyword>
<accession>A0ABP9DXF9</accession>
<dbReference type="EMBL" id="BAABIS010000001">
    <property type="protein sequence ID" value="GAA4861044.1"/>
    <property type="molecule type" value="Genomic_DNA"/>
</dbReference>
<dbReference type="PROSITE" id="PS51186">
    <property type="entry name" value="GNAT"/>
    <property type="match status" value="1"/>
</dbReference>